<keyword evidence="3" id="KW-1185">Reference proteome</keyword>
<evidence type="ECO:0000313" key="2">
    <source>
        <dbReference type="EMBL" id="MFD1527357.1"/>
    </source>
</evidence>
<protein>
    <submittedName>
        <fullName evidence="2">Uncharacterized protein</fullName>
    </submittedName>
</protein>
<dbReference type="Proteomes" id="UP001597111">
    <property type="component" value="Unassembled WGS sequence"/>
</dbReference>
<dbReference type="RefSeq" id="WP_379730517.1">
    <property type="nucleotide sequence ID" value="NZ_JBHSWZ010000006.1"/>
</dbReference>
<proteinExistence type="predicted"/>
<reference evidence="2 3" key="1">
    <citation type="journal article" date="2019" name="Int. J. Syst. Evol. Microbiol.">
        <title>The Global Catalogue of Microorganisms (GCM) 10K type strain sequencing project: providing services to taxonomists for standard genome sequencing and annotation.</title>
        <authorList>
            <consortium name="The Broad Institute Genomics Platform"/>
            <consortium name="The Broad Institute Genome Sequencing Center for Infectious Disease"/>
            <person name="Wu L."/>
            <person name="Ma J."/>
        </authorList>
    </citation>
    <scope>NUCLEOTIDE SEQUENCE [LARGE SCALE GENOMIC DNA]</scope>
    <source>
        <strain evidence="2 3">CGMCC 1.12285</strain>
    </source>
</reference>
<evidence type="ECO:0000256" key="1">
    <source>
        <dbReference type="SAM" id="MobiDB-lite"/>
    </source>
</evidence>
<organism evidence="2 3">
    <name type="scientific">Halolamina salina</name>
    <dbReference type="NCBI Taxonomy" id="1220023"/>
    <lineage>
        <taxon>Archaea</taxon>
        <taxon>Methanobacteriati</taxon>
        <taxon>Methanobacteriota</taxon>
        <taxon>Stenosarchaea group</taxon>
        <taxon>Halobacteria</taxon>
        <taxon>Halobacteriales</taxon>
        <taxon>Haloferacaceae</taxon>
    </lineage>
</organism>
<dbReference type="AlphaFoldDB" id="A0ABD6B8W1"/>
<dbReference type="EMBL" id="JBHUDH010000187">
    <property type="protein sequence ID" value="MFD1527357.1"/>
    <property type="molecule type" value="Genomic_DNA"/>
</dbReference>
<gene>
    <name evidence="2" type="ORF">ACFR9S_13810</name>
</gene>
<sequence>MSDPERLSVQVGQVTATVYSDETVADLFERLDESAKGLSVTPRETVLCRPLDPHAPTEPAEEDIIPFDLDGVEDGDEFDLYRVPSSEQPAYPEIDEQRESTTAVADGGEPPTRAELAERVEELEKILKHVTAHNRRDTAPGGSL</sequence>
<feature type="region of interest" description="Disordered" evidence="1">
    <location>
        <begin position="85"/>
        <end position="112"/>
    </location>
</feature>
<comment type="caution">
    <text evidence="2">The sequence shown here is derived from an EMBL/GenBank/DDBJ whole genome shotgun (WGS) entry which is preliminary data.</text>
</comment>
<accession>A0ABD6B8W1</accession>
<evidence type="ECO:0000313" key="3">
    <source>
        <dbReference type="Proteomes" id="UP001597111"/>
    </source>
</evidence>
<name>A0ABD6B8W1_9EURY</name>